<feature type="compositionally biased region" description="Polar residues" evidence="1">
    <location>
        <begin position="767"/>
        <end position="786"/>
    </location>
</feature>
<dbReference type="Gene3D" id="3.10.100.10">
    <property type="entry name" value="Mannose-Binding Protein A, subunit A"/>
    <property type="match status" value="2"/>
</dbReference>
<comment type="caution">
    <text evidence="4">The sequence shown here is derived from an EMBL/GenBank/DDBJ whole genome shotgun (WGS) entry which is preliminary data.</text>
</comment>
<dbReference type="InterPro" id="IPR016187">
    <property type="entry name" value="CTDL_fold"/>
</dbReference>
<evidence type="ECO:0008006" key="6">
    <source>
        <dbReference type="Google" id="ProtNLM"/>
    </source>
</evidence>
<dbReference type="EMBL" id="RQTK01000015">
    <property type="protein sequence ID" value="RUS91252.1"/>
    <property type="molecule type" value="Genomic_DNA"/>
</dbReference>
<dbReference type="STRING" id="188477.A0A433UBW5"/>
<protein>
    <recommendedName>
        <fullName evidence="6">C-type lectin domain-containing protein</fullName>
    </recommendedName>
</protein>
<dbReference type="Pfam" id="PF26588">
    <property type="entry name" value="GAIN_ADGRA3"/>
    <property type="match status" value="1"/>
</dbReference>
<dbReference type="InterPro" id="IPR058808">
    <property type="entry name" value="GAIN_ADGRA2/3"/>
</dbReference>
<evidence type="ECO:0000313" key="5">
    <source>
        <dbReference type="Proteomes" id="UP000271974"/>
    </source>
</evidence>
<feature type="region of interest" description="Disordered" evidence="1">
    <location>
        <begin position="695"/>
        <end position="720"/>
    </location>
</feature>
<evidence type="ECO:0000256" key="1">
    <source>
        <dbReference type="SAM" id="MobiDB-lite"/>
    </source>
</evidence>
<proteinExistence type="predicted"/>
<keyword evidence="5" id="KW-1185">Reference proteome</keyword>
<feature type="compositionally biased region" description="Low complexity" evidence="1">
    <location>
        <begin position="587"/>
        <end position="615"/>
    </location>
</feature>
<dbReference type="InterPro" id="IPR016186">
    <property type="entry name" value="C-type_lectin-like/link_sf"/>
</dbReference>
<feature type="region of interest" description="Disordered" evidence="1">
    <location>
        <begin position="1243"/>
        <end position="1273"/>
    </location>
</feature>
<name>A0A433UBW5_ELYCH</name>
<dbReference type="InterPro" id="IPR007110">
    <property type="entry name" value="Ig-like_dom"/>
</dbReference>
<dbReference type="PROSITE" id="PS51231">
    <property type="entry name" value="DAD"/>
    <property type="match status" value="1"/>
</dbReference>
<dbReference type="InterPro" id="IPR014767">
    <property type="entry name" value="DAD_dom"/>
</dbReference>
<feature type="region of interest" description="Disordered" evidence="1">
    <location>
        <begin position="447"/>
        <end position="487"/>
    </location>
</feature>
<dbReference type="PROSITE" id="PS50835">
    <property type="entry name" value="IG_LIKE"/>
    <property type="match status" value="1"/>
</dbReference>
<dbReference type="OrthoDB" id="6153123at2759"/>
<dbReference type="CDD" id="cd00037">
    <property type="entry name" value="CLECT"/>
    <property type="match status" value="2"/>
</dbReference>
<dbReference type="Proteomes" id="UP000271974">
    <property type="component" value="Unassembled WGS sequence"/>
</dbReference>
<feature type="domain" description="DAD" evidence="3">
    <location>
        <begin position="281"/>
        <end position="312"/>
    </location>
</feature>
<feature type="region of interest" description="Disordered" evidence="1">
    <location>
        <begin position="587"/>
        <end position="616"/>
    </location>
</feature>
<organism evidence="4 5">
    <name type="scientific">Elysia chlorotica</name>
    <name type="common">Eastern emerald elysia</name>
    <name type="synonym">Sea slug</name>
    <dbReference type="NCBI Taxonomy" id="188477"/>
    <lineage>
        <taxon>Eukaryota</taxon>
        <taxon>Metazoa</taxon>
        <taxon>Spiralia</taxon>
        <taxon>Lophotrochozoa</taxon>
        <taxon>Mollusca</taxon>
        <taxon>Gastropoda</taxon>
        <taxon>Heterobranchia</taxon>
        <taxon>Euthyneura</taxon>
        <taxon>Panpulmonata</taxon>
        <taxon>Sacoglossa</taxon>
        <taxon>Placobranchoidea</taxon>
        <taxon>Plakobranchidae</taxon>
        <taxon>Elysia</taxon>
    </lineage>
</organism>
<feature type="compositionally biased region" description="Low complexity" evidence="1">
    <location>
        <begin position="660"/>
        <end position="671"/>
    </location>
</feature>
<dbReference type="PANTHER" id="PTHR45692:SF1">
    <property type="entry name" value="G-PROTEIN COUPLED RECEPTORS FAMILY 2 PROFILE 2 DOMAIN-CONTAINING PROTEIN"/>
    <property type="match status" value="1"/>
</dbReference>
<feature type="compositionally biased region" description="Polar residues" evidence="1">
    <location>
        <begin position="634"/>
        <end position="649"/>
    </location>
</feature>
<evidence type="ECO:0000259" key="3">
    <source>
        <dbReference type="PROSITE" id="PS51231"/>
    </source>
</evidence>
<evidence type="ECO:0000313" key="4">
    <source>
        <dbReference type="EMBL" id="RUS91252.1"/>
    </source>
</evidence>
<feature type="compositionally biased region" description="Polar residues" evidence="1">
    <location>
        <begin position="450"/>
        <end position="471"/>
    </location>
</feature>
<feature type="region of interest" description="Disordered" evidence="1">
    <location>
        <begin position="298"/>
        <end position="328"/>
    </location>
</feature>
<dbReference type="SUPFAM" id="SSF56436">
    <property type="entry name" value="C-type lectin-like"/>
    <property type="match status" value="2"/>
</dbReference>
<feature type="domain" description="Ig-like" evidence="2">
    <location>
        <begin position="955"/>
        <end position="1055"/>
    </location>
</feature>
<gene>
    <name evidence="4" type="ORF">EGW08_000964</name>
</gene>
<dbReference type="PANTHER" id="PTHR45692">
    <property type="entry name" value="G_PROTEIN_RECEP_F2_4 DOMAIN-CONTAINING PROTEIN"/>
    <property type="match status" value="1"/>
</dbReference>
<feature type="compositionally biased region" description="Polar residues" evidence="1">
    <location>
        <begin position="97"/>
        <end position="107"/>
    </location>
</feature>
<feature type="region of interest" description="Disordered" evidence="1">
    <location>
        <begin position="56"/>
        <end position="109"/>
    </location>
</feature>
<sequence length="1366" mass="151851">MGLCIGVLHTPRQLSPQVFINVLAPHKEPPNILARVLLVLGVQLAVFTGAITPEPPGLGIAQGQDKDQGPGRSQGQGQGQGQSQSQGQDENHHEANVLSNAPSNRSSVCPRLWQRASTSGHEFLGGGSFMTSTSDAPPKLCVWVNERRAPWHEALSACRRRNGFLVKLETILELEGGRSLMEDIRQRGLDSVWTGMHHHKGVLLWDELKPTMVTPYFGPTQQYGWKRRLWDFDTKSFINGGKTCGALVVGEGQADSRAVESSQEIPADDILRAGDTRSMVSERQASYTDSLLPAAASGLSQSVRRRRRRRRSTLQAPGDPFIPLPPVGDVLGNPTTFKVDYEDVANNQSPTQEARIENFQQFLSNQGFQEKYVESIGESVPTNDPQTFKGQEEIAGIQATTLSTTTTPDHSNLEDDDFHVVTKRDASPSLTPPPPLRKLPGEKDVLATGITPTSAPRFSQQNSVKGTSLPASTHAHEETTLSPVAGPTKSVDDLLNRLLQASLLNPQSNLPIQAPTDRVKTETKAFETTQGTLFSKFQTQKRKNSEGIDLTLDKTSELSDFRTSTTIKPSHSHDQLISMDMLMPNSKSVLSEGSKSSSNSNQSSSDTSSSPFDSNEFLSKERKKFQENMLKFSPNLSPQQTESADSTTEAPDDSAEVTDSPSSMESTTESPNLNNTEMQSKEYNSREMANLWGSENNTNSLQKHPDLDVNSKSNPDLPLDTLSVDSAEIFDSASNLTDSTEEIFNESNSTITSTDEELTKMLESERVSSQNSLQSKTVEEVGTSSAEDSREISGSLEDLLFADSASLPEPDNYMELDDCQEEHPSVCVTEAIEELELVGHCDRGWYGHRLLDRCYRPIGLTLSEFEARQRCLQRGAVLAMADTEFYGDVLSLLLNYFMQERRFNSKIWVDAGLNMAVQADGSCWTLQDGSLAQETCARRQSFFCQKDAHFHGFPPELRLDKAEPDTYVHNMTSFQPQTLLCPLQVLAANDVIIWFKDGRPIKDLEEEEERGFFRFKNGQLSNSLDLDLSILKRVGRGGDRIPKAAMLQGTYWCEVWRRAPRLHRVPSHKIFLKFSDVISLHGHILTEPTSYVEAAMFNSMGLLVGLPVDIERRLATINKNITHHLRAAPLLVRDVITFVKRVSASEGKFEFVTYICLTTGDPSSHMRRVVIDQYIANFRQILEQQETEIRQEWNIALPLEAAVKVFMTDGIYTGRAWCRGDLQTGAYWDNIRVTRSCEGWEWQDSSSESYDNEDGASSNTDETDDEDEKFRLNKPPNSALLELDEIEIEEGNVADVTERLTNVLDDLEELSESDVSAVAQVVDNIVAVRRPPTEVSDKLVQTVSKVMDAAPEVLKKAEKESRALSR</sequence>
<evidence type="ECO:0000259" key="2">
    <source>
        <dbReference type="PROSITE" id="PS50835"/>
    </source>
</evidence>
<feature type="region of interest" description="Disordered" evidence="1">
    <location>
        <begin position="763"/>
        <end position="789"/>
    </location>
</feature>
<accession>A0A433UBW5</accession>
<reference evidence="4 5" key="1">
    <citation type="submission" date="2019-01" db="EMBL/GenBank/DDBJ databases">
        <title>A draft genome assembly of the solar-powered sea slug Elysia chlorotica.</title>
        <authorList>
            <person name="Cai H."/>
            <person name="Li Q."/>
            <person name="Fang X."/>
            <person name="Li J."/>
            <person name="Curtis N.E."/>
            <person name="Altenburger A."/>
            <person name="Shibata T."/>
            <person name="Feng M."/>
            <person name="Maeda T."/>
            <person name="Schwartz J.A."/>
            <person name="Shigenobu S."/>
            <person name="Lundholm N."/>
            <person name="Nishiyama T."/>
            <person name="Yang H."/>
            <person name="Hasebe M."/>
            <person name="Li S."/>
            <person name="Pierce S.K."/>
            <person name="Wang J."/>
        </authorList>
    </citation>
    <scope>NUCLEOTIDE SEQUENCE [LARGE SCALE GENOMIC DNA]</scope>
    <source>
        <strain evidence="4">EC2010</strain>
        <tissue evidence="4">Whole organism of an adult</tissue>
    </source>
</reference>
<feature type="compositionally biased region" description="Polar residues" evidence="1">
    <location>
        <begin position="1243"/>
        <end position="1259"/>
    </location>
</feature>
<feature type="region of interest" description="Disordered" evidence="1">
    <location>
        <begin position="631"/>
        <end position="676"/>
    </location>
</feature>
<feature type="compositionally biased region" description="Basic residues" evidence="1">
    <location>
        <begin position="303"/>
        <end position="312"/>
    </location>
</feature>